<dbReference type="Pfam" id="PF13335">
    <property type="entry name" value="Mg_chelatase_C"/>
    <property type="match status" value="1"/>
</dbReference>
<reference evidence="6" key="1">
    <citation type="journal article" date="2019" name="Int. J. Syst. Evol. Microbiol.">
        <title>The Global Catalogue of Microorganisms (GCM) 10K type strain sequencing project: providing services to taxonomists for standard genome sequencing and annotation.</title>
        <authorList>
            <consortium name="The Broad Institute Genomics Platform"/>
            <consortium name="The Broad Institute Genome Sequencing Center for Infectious Disease"/>
            <person name="Wu L."/>
            <person name="Ma J."/>
        </authorList>
    </citation>
    <scope>NUCLEOTIDE SEQUENCE [LARGE SCALE GENOMIC DNA]</scope>
    <source>
        <strain evidence="6">JCM 16704</strain>
    </source>
</reference>
<protein>
    <submittedName>
        <fullName evidence="5">YifB family Mg chelatase-like AAA ATPase</fullName>
    </submittedName>
</protein>
<accession>A0ABP7YE67</accession>
<dbReference type="SUPFAM" id="SSF52540">
    <property type="entry name" value="P-loop containing nucleoside triphosphate hydrolases"/>
    <property type="match status" value="1"/>
</dbReference>
<comment type="similarity">
    <text evidence="1">Belongs to the Mg-chelatase subunits D/I family. ComM subfamily.</text>
</comment>
<evidence type="ECO:0000313" key="6">
    <source>
        <dbReference type="Proteomes" id="UP001500101"/>
    </source>
</evidence>
<keyword evidence="2" id="KW-0547">Nucleotide-binding</keyword>
<keyword evidence="3" id="KW-0067">ATP-binding</keyword>
<dbReference type="SUPFAM" id="SSF54211">
    <property type="entry name" value="Ribosomal protein S5 domain 2-like"/>
    <property type="match status" value="1"/>
</dbReference>
<sequence>MLTKTYCSAVFGIEASNITVEANVTNGLKYFIVGLPDNAVKESLQRIESAILSIGYRMPRQKIVINLAPADIRKEGSSYDLSIAIGILASSDQIRTSKLASYLILGELSLDGKILPVKGVLPIVLQAKKDGFKGIILPKLNAEEAAIVEGIDVIAVSDLKQTCEFLNDFIQISPSVVDIHEIFEQQVNSYDLDFSDVKGQENIKRALEIAAAGGHNVILIGPPGSGKTMLAKRIPTILPPLTIDESLETTKIHSVSGLLPSSSSLLTVRPFRAPHHTISDVALVGGGASPQPGEISLAHNGVLFLDELPEFKRTVLEVMRQPLEARSITISRARFTVDYPASFMLIAAMNPCPCGYYNHPNRNCSCGFATVQKYISKISGPLLDRIDIHIEVTPVEFNELSTVRTSEKSVDIRARVIQARQIQEERFKNQPLIHSNAQMKVKNIRDYCVIDETGKGLLQRAMEKLNLSARAYDRILKVARTIADLDNSLEIKNEHLAEAIQFRSLDRESWR</sequence>
<dbReference type="Gene3D" id="3.40.50.300">
    <property type="entry name" value="P-loop containing nucleotide triphosphate hydrolases"/>
    <property type="match status" value="1"/>
</dbReference>
<dbReference type="PANTHER" id="PTHR32039:SF7">
    <property type="entry name" value="COMPETENCE PROTEIN COMM"/>
    <property type="match status" value="1"/>
</dbReference>
<dbReference type="InterPro" id="IPR045006">
    <property type="entry name" value="CHLI-like"/>
</dbReference>
<dbReference type="InterPro" id="IPR004482">
    <property type="entry name" value="Mg_chelat-rel"/>
</dbReference>
<dbReference type="Pfam" id="PF13541">
    <property type="entry name" value="ChlI"/>
    <property type="match status" value="1"/>
</dbReference>
<evidence type="ECO:0000256" key="2">
    <source>
        <dbReference type="ARBA" id="ARBA00022741"/>
    </source>
</evidence>
<dbReference type="Gene3D" id="3.30.230.10">
    <property type="match status" value="1"/>
</dbReference>
<gene>
    <name evidence="5" type="ORF">GCM10022216_07860</name>
</gene>
<dbReference type="Pfam" id="PF01078">
    <property type="entry name" value="Mg_chelatase"/>
    <property type="match status" value="1"/>
</dbReference>
<dbReference type="InterPro" id="IPR027417">
    <property type="entry name" value="P-loop_NTPase"/>
</dbReference>
<dbReference type="RefSeq" id="WP_344673379.1">
    <property type="nucleotide sequence ID" value="NZ_BAAAZI010000004.1"/>
</dbReference>
<dbReference type="PRINTS" id="PR01657">
    <property type="entry name" value="MCMFAMILY"/>
</dbReference>
<feature type="domain" description="AAA+ ATPase" evidence="4">
    <location>
        <begin position="213"/>
        <end position="396"/>
    </location>
</feature>
<name>A0ABP7YE67_9SPHI</name>
<comment type="caution">
    <text evidence="5">The sequence shown here is derived from an EMBL/GenBank/DDBJ whole genome shotgun (WGS) entry which is preliminary data.</text>
</comment>
<keyword evidence="6" id="KW-1185">Reference proteome</keyword>
<dbReference type="InterPro" id="IPR000523">
    <property type="entry name" value="Mg_chelatse_chII-like_cat_dom"/>
</dbReference>
<dbReference type="InterPro" id="IPR020568">
    <property type="entry name" value="Ribosomal_Su5_D2-typ_SF"/>
</dbReference>
<dbReference type="SMART" id="SM00382">
    <property type="entry name" value="AAA"/>
    <property type="match status" value="1"/>
</dbReference>
<dbReference type="InterPro" id="IPR014721">
    <property type="entry name" value="Ribsml_uS5_D2-typ_fold_subgr"/>
</dbReference>
<dbReference type="InterPro" id="IPR003593">
    <property type="entry name" value="AAA+_ATPase"/>
</dbReference>
<evidence type="ECO:0000259" key="4">
    <source>
        <dbReference type="SMART" id="SM00382"/>
    </source>
</evidence>
<dbReference type="Proteomes" id="UP001500101">
    <property type="component" value="Unassembled WGS sequence"/>
</dbReference>
<evidence type="ECO:0000256" key="1">
    <source>
        <dbReference type="ARBA" id="ARBA00006354"/>
    </source>
</evidence>
<dbReference type="PANTHER" id="PTHR32039">
    <property type="entry name" value="MAGNESIUM-CHELATASE SUBUNIT CHLI"/>
    <property type="match status" value="1"/>
</dbReference>
<dbReference type="NCBIfam" id="TIGR00368">
    <property type="entry name" value="YifB family Mg chelatase-like AAA ATPase"/>
    <property type="match status" value="1"/>
</dbReference>
<proteinExistence type="inferred from homology"/>
<evidence type="ECO:0000313" key="5">
    <source>
        <dbReference type="EMBL" id="GAA4134631.1"/>
    </source>
</evidence>
<evidence type="ECO:0000256" key="3">
    <source>
        <dbReference type="ARBA" id="ARBA00022840"/>
    </source>
</evidence>
<organism evidence="5 6">
    <name type="scientific">Sphingobacterium kyonggiense</name>
    <dbReference type="NCBI Taxonomy" id="714075"/>
    <lineage>
        <taxon>Bacteria</taxon>
        <taxon>Pseudomonadati</taxon>
        <taxon>Bacteroidota</taxon>
        <taxon>Sphingobacteriia</taxon>
        <taxon>Sphingobacteriales</taxon>
        <taxon>Sphingobacteriaceae</taxon>
        <taxon>Sphingobacterium</taxon>
    </lineage>
</organism>
<dbReference type="InterPro" id="IPR025158">
    <property type="entry name" value="Mg_chelat-rel_C"/>
</dbReference>
<dbReference type="InterPro" id="IPR001208">
    <property type="entry name" value="MCM_dom"/>
</dbReference>
<dbReference type="EMBL" id="BAAAZI010000004">
    <property type="protein sequence ID" value="GAA4134631.1"/>
    <property type="molecule type" value="Genomic_DNA"/>
</dbReference>